<dbReference type="InterPro" id="IPR053148">
    <property type="entry name" value="PD-DEXK-like_domain"/>
</dbReference>
<feature type="domain" description="YhcG N-terminal" evidence="2">
    <location>
        <begin position="18"/>
        <end position="150"/>
    </location>
</feature>
<dbReference type="STRING" id="996801.BW723_06960"/>
<dbReference type="GO" id="GO:0003676">
    <property type="term" value="F:nucleic acid binding"/>
    <property type="evidence" value="ECO:0007669"/>
    <property type="project" value="InterPro"/>
</dbReference>
<evidence type="ECO:0008006" key="5">
    <source>
        <dbReference type="Google" id="ProtNLM"/>
    </source>
</evidence>
<reference evidence="4" key="1">
    <citation type="submission" date="2016-02" db="EMBL/GenBank/DDBJ databases">
        <title>Paenibacillus sp. LPB0068, isolated from Crassostrea gigas.</title>
        <authorList>
            <person name="Shin S.-K."/>
            <person name="Yi H."/>
        </authorList>
    </citation>
    <scope>NUCLEOTIDE SEQUENCE [LARGE SCALE GENOMIC DNA]</scope>
    <source>
        <strain evidence="4">KCTC 23969</strain>
    </source>
</reference>
<dbReference type="AlphaFoldDB" id="A0A1B8U5V3"/>
<keyword evidence="4" id="KW-1185">Reference proteome</keyword>
<protein>
    <recommendedName>
        <fullName evidence="5">Cytoplasmic protein</fullName>
    </recommendedName>
</protein>
<accession>A0A1B8U5V3</accession>
<dbReference type="RefSeq" id="WP_068356986.1">
    <property type="nucleotide sequence ID" value="NZ_CP019337.1"/>
</dbReference>
<organism evidence="3 4">
    <name type="scientific">Polaribacter reichenbachii</name>
    <dbReference type="NCBI Taxonomy" id="996801"/>
    <lineage>
        <taxon>Bacteria</taxon>
        <taxon>Pseudomonadati</taxon>
        <taxon>Bacteroidota</taxon>
        <taxon>Flavobacteriia</taxon>
        <taxon>Flavobacteriales</taxon>
        <taxon>Flavobacteriaceae</taxon>
    </lineage>
</organism>
<dbReference type="OrthoDB" id="9801263at2"/>
<dbReference type="InterPro" id="IPR041527">
    <property type="entry name" value="YhcG_N"/>
</dbReference>
<dbReference type="InterPro" id="IPR011856">
    <property type="entry name" value="tRNA_endonuc-like_dom_sf"/>
</dbReference>
<dbReference type="PANTHER" id="PTHR30547">
    <property type="entry name" value="UNCHARACTERIZED PROTEIN YHCG-RELATED"/>
    <property type="match status" value="1"/>
</dbReference>
<sequence length="336" mass="39946">MSVEKANYQNILEDLILIIKKTQTQVVVQANSSLTIMFWQVGKRIRSEILENSRAEYGKQIVVSLSRELTTSFGTSFKEKNLRRMIQFFEKFPDFEKVVTLSRHLSWSHFLVLIPLKTSEERNFYSKNVFDNLTSVRELRNQISKKVYERTEKADVQIYESKQIEKGIFKDPYLLDFLGLKDGYLENDLEHAILKELELFLLELGNGFTFVERQKRMIIDDDDYYLDLLFYHRKLQRLVAIELKIDKFKAKYKGQMELYLKWLEKHEKQKGEKSPIGIILCTEASKEQIELLEMHKDGIMVAEYWTEVLPKKQLEKKLHQALLNAREKMERKNLDE</sequence>
<name>A0A1B8U5V3_9FLAO</name>
<dbReference type="PANTHER" id="PTHR30547:SF5">
    <property type="entry name" value="NUCLEASE YHCG-RELATED"/>
    <property type="match status" value="1"/>
</dbReference>
<dbReference type="InterPro" id="IPR009362">
    <property type="entry name" value="YhcG_C"/>
</dbReference>
<dbReference type="Pfam" id="PF06250">
    <property type="entry name" value="YhcG_C"/>
    <property type="match status" value="1"/>
</dbReference>
<evidence type="ECO:0000313" key="4">
    <source>
        <dbReference type="Proteomes" id="UP000092612"/>
    </source>
</evidence>
<dbReference type="Pfam" id="PF17761">
    <property type="entry name" value="DUF1016_N"/>
    <property type="match status" value="1"/>
</dbReference>
<dbReference type="KEGG" id="prn:BW723_06960"/>
<dbReference type="Gene3D" id="3.40.1350.10">
    <property type="match status" value="1"/>
</dbReference>
<comment type="caution">
    <text evidence="3">The sequence shown here is derived from an EMBL/GenBank/DDBJ whole genome shotgun (WGS) entry which is preliminary data.</text>
</comment>
<gene>
    <name evidence="3" type="ORF">LPB301_02530</name>
</gene>
<dbReference type="EMBL" id="LSFL01000005">
    <property type="protein sequence ID" value="OBY67232.1"/>
    <property type="molecule type" value="Genomic_DNA"/>
</dbReference>
<evidence type="ECO:0000259" key="1">
    <source>
        <dbReference type="Pfam" id="PF06250"/>
    </source>
</evidence>
<evidence type="ECO:0000259" key="2">
    <source>
        <dbReference type="Pfam" id="PF17761"/>
    </source>
</evidence>
<feature type="domain" description="YhcG PDDEXK nuclease" evidence="1">
    <location>
        <begin position="168"/>
        <end position="318"/>
    </location>
</feature>
<dbReference type="Proteomes" id="UP000092612">
    <property type="component" value="Unassembled WGS sequence"/>
</dbReference>
<proteinExistence type="predicted"/>
<evidence type="ECO:0000313" key="3">
    <source>
        <dbReference type="EMBL" id="OBY67232.1"/>
    </source>
</evidence>